<sequence>MQCPWDDVMTEAFRRAHMAGRVYPQLCDFPPSVPGEVVERKYLLPLRTLGGDGSRGASTCAALWCGPLEVTGFSDVMEDEKESLFMTHGGDAWAAPLFVASHIGSGCCHYGNR</sequence>
<reference evidence="2" key="2">
    <citation type="journal article" date="2021" name="Sci. Data">
        <title>Chromosome-scale genome sequencing, assembly and annotation of six genomes from subfamily Leishmaniinae.</title>
        <authorList>
            <person name="Almutairi H."/>
            <person name="Urbaniak M.D."/>
            <person name="Bates M.D."/>
            <person name="Jariyapan N."/>
            <person name="Kwakye-Nuako G."/>
            <person name="Thomaz Soccol V."/>
            <person name="Al-Salem W.S."/>
            <person name="Dillon R.J."/>
            <person name="Bates P.A."/>
            <person name="Gatherer D."/>
        </authorList>
    </citation>
    <scope>NUCLEOTIDE SEQUENCE [LARGE SCALE GENOMIC DNA]</scope>
</reference>
<dbReference type="GeneID" id="92358150"/>
<evidence type="ECO:0000313" key="1">
    <source>
        <dbReference type="EMBL" id="KAG5472857.1"/>
    </source>
</evidence>
<comment type="caution">
    <text evidence="1">The sequence shown here is derived from an EMBL/GenBank/DDBJ whole genome shotgun (WGS) entry which is preliminary data.</text>
</comment>
<proteinExistence type="predicted"/>
<dbReference type="AlphaFoldDB" id="A0A836G0N1"/>
<accession>A0A836G0N1</accession>
<evidence type="ECO:0000313" key="2">
    <source>
        <dbReference type="Proteomes" id="UP000674143"/>
    </source>
</evidence>
<dbReference type="Proteomes" id="UP000674143">
    <property type="component" value="Unassembled WGS sequence"/>
</dbReference>
<dbReference type="EMBL" id="JAFHLR010000030">
    <property type="protein sequence ID" value="KAG5472857.1"/>
    <property type="molecule type" value="Genomic_DNA"/>
</dbReference>
<organism evidence="1 2">
    <name type="scientific">Leishmania orientalis</name>
    <dbReference type="NCBI Taxonomy" id="2249476"/>
    <lineage>
        <taxon>Eukaryota</taxon>
        <taxon>Discoba</taxon>
        <taxon>Euglenozoa</taxon>
        <taxon>Kinetoplastea</taxon>
        <taxon>Metakinetoplastina</taxon>
        <taxon>Trypanosomatida</taxon>
        <taxon>Trypanosomatidae</taxon>
        <taxon>Leishmaniinae</taxon>
        <taxon>Leishmania</taxon>
    </lineage>
</organism>
<dbReference type="RefSeq" id="XP_067061253.1">
    <property type="nucleotide sequence ID" value="XM_067204216.1"/>
</dbReference>
<reference evidence="2" key="1">
    <citation type="journal article" date="2021" name="Microbiol. Resour. Announc.">
        <title>LGAAP: Leishmaniinae Genome Assembly and Annotation Pipeline.</title>
        <authorList>
            <person name="Almutairi H."/>
            <person name="Urbaniak M.D."/>
            <person name="Bates M.D."/>
            <person name="Jariyapan N."/>
            <person name="Kwakye-Nuako G."/>
            <person name="Thomaz-Soccol V."/>
            <person name="Al-Salem W.S."/>
            <person name="Dillon R.J."/>
            <person name="Bates P.A."/>
            <person name="Gatherer D."/>
        </authorList>
    </citation>
    <scope>NUCLEOTIDE SEQUENCE [LARGE SCALE GENOMIC DNA]</scope>
</reference>
<gene>
    <name evidence="1" type="ORF">LSCM4_02182</name>
</gene>
<keyword evidence="2" id="KW-1185">Reference proteome</keyword>
<protein>
    <submittedName>
        <fullName evidence="1">Uncharacterized protein</fullName>
    </submittedName>
</protein>
<name>A0A836G0N1_9TRYP</name>
<dbReference type="KEGG" id="loi:92358150"/>